<evidence type="ECO:0000313" key="2">
    <source>
        <dbReference type="Proteomes" id="UP000676169"/>
    </source>
</evidence>
<dbReference type="KEGG" id="lamb:KBB96_17795"/>
<dbReference type="Proteomes" id="UP000676169">
    <property type="component" value="Chromosome"/>
</dbReference>
<evidence type="ECO:0000313" key="1">
    <source>
        <dbReference type="EMBL" id="QUE50700.1"/>
    </source>
</evidence>
<dbReference type="AlphaFoldDB" id="A0A975IZX8"/>
<sequence length="148" mass="16578">MKRRPTRILLVLLVLASLFAGWAWLRPYAWNADPGARFKIAQAQLKRDHSYYWLDLMLERKGDAPHDDTKPVTLRTASGRVVEPADTTLSGKDGAQPSQLWLKFWLESGDLDGPLELKLNDGTLSVKSTPGVPAVSPGQPKLFLTNRW</sequence>
<dbReference type="RefSeq" id="WP_211630840.1">
    <property type="nucleotide sequence ID" value="NZ_CP073100.1"/>
</dbReference>
<organism evidence="1 2">
    <name type="scientific">Luteolibacter ambystomatis</name>
    <dbReference type="NCBI Taxonomy" id="2824561"/>
    <lineage>
        <taxon>Bacteria</taxon>
        <taxon>Pseudomonadati</taxon>
        <taxon>Verrucomicrobiota</taxon>
        <taxon>Verrucomicrobiia</taxon>
        <taxon>Verrucomicrobiales</taxon>
        <taxon>Verrucomicrobiaceae</taxon>
        <taxon>Luteolibacter</taxon>
    </lineage>
</organism>
<reference evidence="1" key="1">
    <citation type="submission" date="2021-04" db="EMBL/GenBank/DDBJ databases">
        <title>Luteolibacter sp. 32A isolated from the skin of an Anderson's salamander (Ambystoma andersonii).</title>
        <authorList>
            <person name="Spergser J."/>
            <person name="Busse H.-J."/>
        </authorList>
    </citation>
    <scope>NUCLEOTIDE SEQUENCE</scope>
    <source>
        <strain evidence="1">32A</strain>
    </source>
</reference>
<name>A0A975IZX8_9BACT</name>
<gene>
    <name evidence="1" type="ORF">KBB96_17795</name>
</gene>
<keyword evidence="2" id="KW-1185">Reference proteome</keyword>
<protein>
    <submittedName>
        <fullName evidence="1">Uncharacterized protein</fullName>
    </submittedName>
</protein>
<accession>A0A975IZX8</accession>
<dbReference type="EMBL" id="CP073100">
    <property type="protein sequence ID" value="QUE50700.1"/>
    <property type="molecule type" value="Genomic_DNA"/>
</dbReference>
<proteinExistence type="predicted"/>